<sequence length="127" mass="13329">MAKNRGTVRLAMAGFLTTAAVVGVTFAGAGPAFAGNCSIAGCGVVRNDSAHPVSIADWCDGAGSCGKTYLLKPGEVSTKYKKDTDTFALQCTGNYYRYTGDLLQTSAAYKWIRISDGNSARVVNQNC</sequence>
<keyword evidence="1" id="KW-0732">Signal</keyword>
<evidence type="ECO:0000256" key="1">
    <source>
        <dbReference type="SAM" id="SignalP"/>
    </source>
</evidence>
<feature type="signal peptide" evidence="1">
    <location>
        <begin position="1"/>
        <end position="34"/>
    </location>
</feature>
<evidence type="ECO:0008006" key="4">
    <source>
        <dbReference type="Google" id="ProtNLM"/>
    </source>
</evidence>
<dbReference type="Proteomes" id="UP000249419">
    <property type="component" value="Unassembled WGS sequence"/>
</dbReference>
<evidence type="ECO:0000313" key="3">
    <source>
        <dbReference type="Proteomes" id="UP000249419"/>
    </source>
</evidence>
<evidence type="ECO:0000313" key="2">
    <source>
        <dbReference type="EMBL" id="RAO31303.1"/>
    </source>
</evidence>
<comment type="caution">
    <text evidence="2">The sequence shown here is derived from an EMBL/GenBank/DDBJ whole genome shotgun (WGS) entry which is preliminary data.</text>
</comment>
<protein>
    <recommendedName>
        <fullName evidence="4">Secreted protein</fullName>
    </recommendedName>
</protein>
<organism evidence="2 3">
    <name type="scientific">Micromonospora saelicesensis</name>
    <dbReference type="NCBI Taxonomy" id="285676"/>
    <lineage>
        <taxon>Bacteria</taxon>
        <taxon>Bacillati</taxon>
        <taxon>Actinomycetota</taxon>
        <taxon>Actinomycetes</taxon>
        <taxon>Micromonosporales</taxon>
        <taxon>Micromonosporaceae</taxon>
        <taxon>Micromonospora</taxon>
    </lineage>
</organism>
<proteinExistence type="predicted"/>
<gene>
    <name evidence="2" type="ORF">PSN13_04201</name>
</gene>
<feature type="chain" id="PRO_5016382928" description="Secreted protein" evidence="1">
    <location>
        <begin position="35"/>
        <end position="127"/>
    </location>
</feature>
<dbReference type="AlphaFoldDB" id="A0A328NR49"/>
<reference evidence="2 3" key="1">
    <citation type="submission" date="2018-03" db="EMBL/GenBank/DDBJ databases">
        <title>Defining the species Micromonospora saelicesensis and Micromonospora noduli under the framework of genomics.</title>
        <authorList>
            <person name="Riesco R."/>
            <person name="Trujillo M.E."/>
        </authorList>
    </citation>
    <scope>NUCLEOTIDE SEQUENCE [LARGE SCALE GENOMIC DNA]</scope>
    <source>
        <strain evidence="2 3">PSN13</strain>
    </source>
</reference>
<name>A0A328NR49_9ACTN</name>
<dbReference type="EMBL" id="PYAG01000021">
    <property type="protein sequence ID" value="RAO31303.1"/>
    <property type="molecule type" value="Genomic_DNA"/>
</dbReference>
<accession>A0A328NR49</accession>